<dbReference type="STRING" id="1176198.SAMN05444716_102226"/>
<evidence type="ECO:0000313" key="3">
    <source>
        <dbReference type="Proteomes" id="UP000198873"/>
    </source>
</evidence>
<dbReference type="Proteomes" id="UP000198873">
    <property type="component" value="Unassembled WGS sequence"/>
</dbReference>
<gene>
    <name evidence="2" type="ORF">SAMN05444716_102226</name>
</gene>
<dbReference type="EMBL" id="FPAB01000002">
    <property type="protein sequence ID" value="SFS55050.1"/>
    <property type="molecule type" value="Genomic_DNA"/>
</dbReference>
<proteinExistence type="predicted"/>
<reference evidence="3" key="1">
    <citation type="submission" date="2016-10" db="EMBL/GenBank/DDBJ databases">
        <authorList>
            <person name="Varghese N."/>
            <person name="Submissions S."/>
        </authorList>
    </citation>
    <scope>NUCLEOTIDE SEQUENCE [LARGE SCALE GENOMIC DNA]</scope>
    <source>
        <strain evidence="3">CGMCC 4.7047</strain>
    </source>
</reference>
<organism evidence="2 3">
    <name type="scientific">Streptomyces harbinensis</name>
    <dbReference type="NCBI Taxonomy" id="1176198"/>
    <lineage>
        <taxon>Bacteria</taxon>
        <taxon>Bacillati</taxon>
        <taxon>Actinomycetota</taxon>
        <taxon>Actinomycetes</taxon>
        <taxon>Kitasatosporales</taxon>
        <taxon>Streptomycetaceae</taxon>
        <taxon>Streptomyces</taxon>
    </lineage>
</organism>
<name>A0A1I6QRL2_9ACTN</name>
<protein>
    <submittedName>
        <fullName evidence="2">Uncharacterized protein</fullName>
    </submittedName>
</protein>
<sequence>MTLAPAPLGGSRWHTFPEHGTLTARRFATTAEPLLQGVIDAGALGPADLPVLDEQIHATLALGTRETALPLTPGPDSPRATRELAVQARAIGREIAAWSTAALRRLLTDPVPLPAGPLVVRSHCYGHLLTPAAADLLLRHRGGPVTMQLYNEWLHQMVLLRDALLPFTNWQDVPVLIGPTGLRHTEDGRDTFLTELLVRQIRHSGIVAHARRTLTGTAGPAGYGFDHDGGTVLPAVLDSPPATAPRYLLTWRPDPAVRHTATYLPDPADYDAAPRTPLDQLPPHTPATAPRTLTGRVTAGPVHDGVRTARIAVTHDGTTAHADLGQALRGHRFAHRRTPGPTGTAPRPVAAWDLLRAPQLVQAGDTGGTVDTTGLDGLTVLALLGRSYPHAVVLRPDGLTLGATGRSR</sequence>
<evidence type="ECO:0000313" key="2">
    <source>
        <dbReference type="EMBL" id="SFS55050.1"/>
    </source>
</evidence>
<dbReference type="RefSeq" id="WP_093842336.1">
    <property type="nucleotide sequence ID" value="NZ_FPAB01000002.1"/>
</dbReference>
<keyword evidence="3" id="KW-1185">Reference proteome</keyword>
<accession>A0A1I6QRL2</accession>
<feature type="region of interest" description="Disordered" evidence="1">
    <location>
        <begin position="265"/>
        <end position="300"/>
    </location>
</feature>
<evidence type="ECO:0000256" key="1">
    <source>
        <dbReference type="SAM" id="MobiDB-lite"/>
    </source>
</evidence>
<dbReference type="AlphaFoldDB" id="A0A1I6QRL2"/>